<gene>
    <name evidence="2" type="ORF">D4A39_08265</name>
</gene>
<dbReference type="EMBL" id="QYYA01000002">
    <property type="protein sequence ID" value="RJG18452.1"/>
    <property type="molecule type" value="Genomic_DNA"/>
</dbReference>
<keyword evidence="1" id="KW-0732">Signal</keyword>
<evidence type="ECO:0000313" key="3">
    <source>
        <dbReference type="Proteomes" id="UP000283734"/>
    </source>
</evidence>
<protein>
    <submittedName>
        <fullName evidence="2">Uncharacterized protein</fullName>
    </submittedName>
</protein>
<reference evidence="2 3" key="1">
    <citation type="submission" date="2018-09" db="EMBL/GenBank/DDBJ databases">
        <title>Alcanivorax profundi sp. nov., isolated from 1000 m-depth seawater of the Mariana Trench.</title>
        <authorList>
            <person name="Liu J."/>
        </authorList>
    </citation>
    <scope>NUCLEOTIDE SEQUENCE [LARGE SCALE GENOMIC DNA]</scope>
    <source>
        <strain evidence="2 3">MTEO17</strain>
    </source>
</reference>
<proteinExistence type="predicted"/>
<comment type="caution">
    <text evidence="2">The sequence shown here is derived from an EMBL/GenBank/DDBJ whole genome shotgun (WGS) entry which is preliminary data.</text>
</comment>
<evidence type="ECO:0000313" key="2">
    <source>
        <dbReference type="EMBL" id="RJG18452.1"/>
    </source>
</evidence>
<dbReference type="AlphaFoldDB" id="A0A418XZJ6"/>
<name>A0A418XZJ6_9GAMM</name>
<evidence type="ECO:0000256" key="1">
    <source>
        <dbReference type="SAM" id="SignalP"/>
    </source>
</evidence>
<keyword evidence="3" id="KW-1185">Reference proteome</keyword>
<feature type="chain" id="PRO_5019381130" evidence="1">
    <location>
        <begin position="21"/>
        <end position="63"/>
    </location>
</feature>
<dbReference type="Proteomes" id="UP000283734">
    <property type="component" value="Unassembled WGS sequence"/>
</dbReference>
<dbReference type="RefSeq" id="WP_119917859.1">
    <property type="nucleotide sequence ID" value="NZ_QYYA01000002.1"/>
</dbReference>
<sequence>MTKAMLTALVLALTTNTVQAEMTIGKLAEVCSPGGIEYPNAKVPETPEEKFGQAFVSELVGGV</sequence>
<accession>A0A418XZJ6</accession>
<organism evidence="2 3">
    <name type="scientific">Alcanivorax profundi</name>
    <dbReference type="NCBI Taxonomy" id="2338368"/>
    <lineage>
        <taxon>Bacteria</taxon>
        <taxon>Pseudomonadati</taxon>
        <taxon>Pseudomonadota</taxon>
        <taxon>Gammaproteobacteria</taxon>
        <taxon>Oceanospirillales</taxon>
        <taxon>Alcanivoracaceae</taxon>
        <taxon>Alcanivorax</taxon>
    </lineage>
</organism>
<feature type="signal peptide" evidence="1">
    <location>
        <begin position="1"/>
        <end position="20"/>
    </location>
</feature>